<dbReference type="Proteomes" id="UP000249865">
    <property type="component" value="Chromosome"/>
</dbReference>
<evidence type="ECO:0000313" key="7">
    <source>
        <dbReference type="EMBL" id="AWX42523.1"/>
    </source>
</evidence>
<organism evidence="7 8">
    <name type="scientific">Metamycoplasma cloacale</name>
    <dbReference type="NCBI Taxonomy" id="92401"/>
    <lineage>
        <taxon>Bacteria</taxon>
        <taxon>Bacillati</taxon>
        <taxon>Mycoplasmatota</taxon>
        <taxon>Mycoplasmoidales</taxon>
        <taxon>Metamycoplasmataceae</taxon>
        <taxon>Metamycoplasma</taxon>
    </lineage>
</organism>
<evidence type="ECO:0000256" key="6">
    <source>
        <dbReference type="HAMAP-Rule" id="MF_01161"/>
    </source>
</evidence>
<dbReference type="RefSeq" id="WP_051622604.1">
    <property type="nucleotide sequence ID" value="NZ_CP030103.1"/>
</dbReference>
<reference evidence="8" key="1">
    <citation type="submission" date="2018-06" db="EMBL/GenBank/DDBJ databases">
        <title>Complete genome sequences of Mycoplasma anatis, M. anseris and M. cloacale type strains.</title>
        <authorList>
            <person name="Grozner D."/>
            <person name="Forro B."/>
            <person name="Sulyok K.M."/>
            <person name="Marton S."/>
            <person name="Kreizinger Z."/>
            <person name="Banyai K."/>
            <person name="Gyuranecz M."/>
        </authorList>
    </citation>
    <scope>NUCLEOTIDE SEQUENCE [LARGE SCALE GENOMIC DNA]</scope>
    <source>
        <strain evidence="8">NCTC 10199</strain>
    </source>
</reference>
<comment type="function">
    <text evidence="6">Ligates lysine onto the cytidine present at position 34 of the AUA codon-specific tRNA(Ile) that contains the anticodon CAU, in an ATP-dependent manner. Cytidine is converted to lysidine, thus changing the amino acid specificity of the tRNA from methionine to isoleucine.</text>
</comment>
<dbReference type="InterPro" id="IPR012094">
    <property type="entry name" value="tRNA_Ile_lys_synt"/>
</dbReference>
<dbReference type="InterPro" id="IPR012795">
    <property type="entry name" value="tRNA_Ile_lys_synt_N"/>
</dbReference>
<keyword evidence="4 6" id="KW-0067">ATP-binding</keyword>
<name>A0A2Z4LLE0_9BACT</name>
<dbReference type="InterPro" id="IPR011063">
    <property type="entry name" value="TilS/TtcA_N"/>
</dbReference>
<accession>A0A2Z4LLE0</accession>
<evidence type="ECO:0000256" key="5">
    <source>
        <dbReference type="ARBA" id="ARBA00048539"/>
    </source>
</evidence>
<evidence type="ECO:0000256" key="4">
    <source>
        <dbReference type="ARBA" id="ARBA00022840"/>
    </source>
</evidence>
<dbReference type="AlphaFoldDB" id="A0A2Z4LLE0"/>
<protein>
    <recommendedName>
        <fullName evidence="6">tRNA(Ile)-lysidine synthase</fullName>
        <ecNumber evidence="6">6.3.4.19</ecNumber>
    </recommendedName>
    <alternativeName>
        <fullName evidence="6">tRNA(Ile)-2-lysyl-cytidine synthase</fullName>
    </alternativeName>
    <alternativeName>
        <fullName evidence="6">tRNA(Ile)-lysidine synthetase</fullName>
    </alternativeName>
</protein>
<dbReference type="GO" id="GO:0005737">
    <property type="term" value="C:cytoplasm"/>
    <property type="evidence" value="ECO:0007669"/>
    <property type="project" value="UniProtKB-SubCell"/>
</dbReference>
<dbReference type="KEGG" id="mclo:DK849_00265"/>
<evidence type="ECO:0000256" key="1">
    <source>
        <dbReference type="ARBA" id="ARBA00022598"/>
    </source>
</evidence>
<keyword evidence="3 6" id="KW-0547">Nucleotide-binding</keyword>
<dbReference type="GO" id="GO:0006400">
    <property type="term" value="P:tRNA modification"/>
    <property type="evidence" value="ECO:0007669"/>
    <property type="project" value="UniProtKB-UniRule"/>
</dbReference>
<dbReference type="PANTHER" id="PTHR43033">
    <property type="entry name" value="TRNA(ILE)-LYSIDINE SYNTHASE-RELATED"/>
    <property type="match status" value="1"/>
</dbReference>
<dbReference type="Pfam" id="PF01171">
    <property type="entry name" value="ATP_bind_3"/>
    <property type="match status" value="1"/>
</dbReference>
<dbReference type="GO" id="GO:0032267">
    <property type="term" value="F:tRNA(Ile)-lysidine synthase activity"/>
    <property type="evidence" value="ECO:0007669"/>
    <property type="project" value="UniProtKB-EC"/>
</dbReference>
<comment type="subcellular location">
    <subcellularLocation>
        <location evidence="6">Cytoplasm</location>
    </subcellularLocation>
</comment>
<evidence type="ECO:0000256" key="3">
    <source>
        <dbReference type="ARBA" id="ARBA00022741"/>
    </source>
</evidence>
<dbReference type="CDD" id="cd01992">
    <property type="entry name" value="TilS_N"/>
    <property type="match status" value="1"/>
</dbReference>
<dbReference type="SUPFAM" id="SSF52402">
    <property type="entry name" value="Adenine nucleotide alpha hydrolases-like"/>
    <property type="match status" value="1"/>
</dbReference>
<sequence>MKLNDLKIKTENFLKKHCNLDDKLLIAVSGGPDSMLLLHTLNNQNIVVAHVNYHKRFDSNIDEAIVRDYCNKHNIKCYVLNLHVDEIKGNFQNWARIKRYEFFKGVMQKENCKYLLTAHHKDDSLETAIIKEQSNRKSYYYGILSKSNVFNIEVLRPWVNLIWKSQIRKLCFKEQLLFADDYTNFENHYQRNKIRNSIIDETIEIKEKLLKRYHHINEHLNREFILEKQKLDQWSKKQYSQDFVNIETLSLEMIYLLLFEKFDYLNLSKSKVENIKKFILSSRRTSQFKLDNYHFIYKKQGKLLF</sequence>
<evidence type="ECO:0000313" key="8">
    <source>
        <dbReference type="Proteomes" id="UP000249865"/>
    </source>
</evidence>
<dbReference type="PANTHER" id="PTHR43033:SF1">
    <property type="entry name" value="TRNA(ILE)-LYSIDINE SYNTHASE-RELATED"/>
    <property type="match status" value="1"/>
</dbReference>
<dbReference type="InterPro" id="IPR014729">
    <property type="entry name" value="Rossmann-like_a/b/a_fold"/>
</dbReference>
<keyword evidence="6" id="KW-0963">Cytoplasm</keyword>
<dbReference type="GO" id="GO:0005524">
    <property type="term" value="F:ATP binding"/>
    <property type="evidence" value="ECO:0007669"/>
    <property type="project" value="UniProtKB-UniRule"/>
</dbReference>
<dbReference type="EMBL" id="CP030103">
    <property type="protein sequence ID" value="AWX42523.1"/>
    <property type="molecule type" value="Genomic_DNA"/>
</dbReference>
<dbReference type="Gene3D" id="3.40.50.620">
    <property type="entry name" value="HUPs"/>
    <property type="match status" value="1"/>
</dbReference>
<keyword evidence="2 6" id="KW-0819">tRNA processing</keyword>
<dbReference type="HAMAP" id="MF_01161">
    <property type="entry name" value="tRNA_Ile_lys_synt"/>
    <property type="match status" value="1"/>
</dbReference>
<comment type="catalytic activity">
    <reaction evidence="5 6">
        <text>cytidine(34) in tRNA(Ile2) + L-lysine + ATP = lysidine(34) in tRNA(Ile2) + AMP + diphosphate + H(+)</text>
        <dbReference type="Rhea" id="RHEA:43744"/>
        <dbReference type="Rhea" id="RHEA-COMP:10625"/>
        <dbReference type="Rhea" id="RHEA-COMP:10670"/>
        <dbReference type="ChEBI" id="CHEBI:15378"/>
        <dbReference type="ChEBI" id="CHEBI:30616"/>
        <dbReference type="ChEBI" id="CHEBI:32551"/>
        <dbReference type="ChEBI" id="CHEBI:33019"/>
        <dbReference type="ChEBI" id="CHEBI:82748"/>
        <dbReference type="ChEBI" id="CHEBI:83665"/>
        <dbReference type="ChEBI" id="CHEBI:456215"/>
        <dbReference type="EC" id="6.3.4.19"/>
    </reaction>
</comment>
<proteinExistence type="inferred from homology"/>
<keyword evidence="1 6" id="KW-0436">Ligase</keyword>
<dbReference type="OrthoDB" id="9807403at2"/>
<gene>
    <name evidence="6 7" type="primary">tilS</name>
    <name evidence="7" type="ORF">DK849_00265</name>
</gene>
<comment type="similarity">
    <text evidence="6">Belongs to the tRNA(Ile)-lysidine synthase family.</text>
</comment>
<keyword evidence="8" id="KW-1185">Reference proteome</keyword>
<dbReference type="EC" id="6.3.4.19" evidence="6"/>
<dbReference type="NCBIfam" id="TIGR02432">
    <property type="entry name" value="lysidine_TilS_N"/>
    <property type="match status" value="1"/>
</dbReference>
<comment type="domain">
    <text evidence="6">The N-terminal region contains the highly conserved SGGXDS motif, predicted to be a P-loop motif involved in ATP binding.</text>
</comment>
<evidence type="ECO:0000256" key="2">
    <source>
        <dbReference type="ARBA" id="ARBA00022694"/>
    </source>
</evidence>
<feature type="binding site" evidence="6">
    <location>
        <begin position="29"/>
        <end position="34"/>
    </location>
    <ligand>
        <name>ATP</name>
        <dbReference type="ChEBI" id="CHEBI:30616"/>
    </ligand>
</feature>